<sequence>MMFMNNLVKHNDTGSDAKDRIETFTIVKISILAATAALLMLFEIPVFFTPGFYKLDFSEVAVLLGAFSMGPVAGIVIEAVKILLNFVIDGSMTAGIGELANFLMGCSFVVPAAVIYKRNKTRKGAIMGLTAGTVVMVIFSAFMNLYVLLPVYAAAFKMPIDAIVQMGTKVNSAIKDIYTLVLFATVPFNILKGFLSSLITVLIYKKLSPVLHR</sequence>
<evidence type="ECO:0000256" key="4">
    <source>
        <dbReference type="ARBA" id="ARBA00022475"/>
    </source>
</evidence>
<organism evidence="10 11">
    <name type="scientific">Thermoclostridium stercorarium subsp. thermolacticum DSM 2910</name>
    <dbReference type="NCBI Taxonomy" id="1121336"/>
    <lineage>
        <taxon>Bacteria</taxon>
        <taxon>Bacillati</taxon>
        <taxon>Bacillota</taxon>
        <taxon>Clostridia</taxon>
        <taxon>Eubacteriales</taxon>
        <taxon>Oscillospiraceae</taxon>
        <taxon>Thermoclostridium</taxon>
    </lineage>
</organism>
<dbReference type="InterPro" id="IPR024529">
    <property type="entry name" value="ECF_trnsprt_substrate-spec"/>
</dbReference>
<gene>
    <name evidence="10" type="ORF">CSTERTH_01555</name>
</gene>
<reference evidence="10 11" key="1">
    <citation type="submission" date="2016-02" db="EMBL/GenBank/DDBJ databases">
        <title>Comparison of Clostridium stercorarium subspecies using comparative genomics and transcriptomics.</title>
        <authorList>
            <person name="Schellenberg J."/>
            <person name="Thallinger G."/>
            <person name="Levin D.B."/>
            <person name="Zhang X."/>
            <person name="Alvare G."/>
            <person name="Fristensky B."/>
            <person name="Sparling R."/>
        </authorList>
    </citation>
    <scope>NUCLEOTIDE SEQUENCE [LARGE SCALE GENOMIC DNA]</scope>
    <source>
        <strain evidence="10 11">DSM 2910</strain>
    </source>
</reference>
<dbReference type="Gene3D" id="1.10.1760.20">
    <property type="match status" value="1"/>
</dbReference>
<feature type="transmembrane region" description="Helical" evidence="9">
    <location>
        <begin position="96"/>
        <end position="116"/>
    </location>
</feature>
<dbReference type="Proteomes" id="UP000092971">
    <property type="component" value="Chromosome"/>
</dbReference>
<dbReference type="GO" id="GO:0032217">
    <property type="term" value="F:riboflavin transmembrane transporter activity"/>
    <property type="evidence" value="ECO:0007669"/>
    <property type="project" value="UniProtKB-UniRule"/>
</dbReference>
<keyword evidence="4 8" id="KW-1003">Cell membrane</keyword>
<keyword evidence="5 9" id="KW-0812">Transmembrane</keyword>
<dbReference type="GO" id="GO:0005886">
    <property type="term" value="C:plasma membrane"/>
    <property type="evidence" value="ECO:0007669"/>
    <property type="project" value="UniProtKB-SubCell"/>
</dbReference>
<dbReference type="PANTHER" id="PTHR38438">
    <property type="entry name" value="RIBOFLAVIN TRANSPORTER RIBU"/>
    <property type="match status" value="1"/>
</dbReference>
<dbReference type="EMBL" id="CP014672">
    <property type="protein sequence ID" value="ANW97811.1"/>
    <property type="molecule type" value="Genomic_DNA"/>
</dbReference>
<dbReference type="InterPro" id="IPR025720">
    <property type="entry name" value="RibU"/>
</dbReference>
<protein>
    <recommendedName>
        <fullName evidence="8">Riboflavin transporter</fullName>
    </recommendedName>
</protein>
<feature type="transmembrane region" description="Helical" evidence="9">
    <location>
        <begin position="177"/>
        <end position="204"/>
    </location>
</feature>
<keyword evidence="7 8" id="KW-0472">Membrane</keyword>
<evidence type="ECO:0000256" key="8">
    <source>
        <dbReference type="PIRNR" id="PIRNR037778"/>
    </source>
</evidence>
<evidence type="ECO:0000256" key="9">
    <source>
        <dbReference type="SAM" id="Phobius"/>
    </source>
</evidence>
<proteinExistence type="inferred from homology"/>
<feature type="transmembrane region" description="Helical" evidence="9">
    <location>
        <begin position="128"/>
        <end position="149"/>
    </location>
</feature>
<evidence type="ECO:0000313" key="10">
    <source>
        <dbReference type="EMBL" id="ANW97811.1"/>
    </source>
</evidence>
<evidence type="ECO:0000256" key="1">
    <source>
        <dbReference type="ARBA" id="ARBA00004651"/>
    </source>
</evidence>
<keyword evidence="3 8" id="KW-0813">Transport</keyword>
<keyword evidence="6 9" id="KW-1133">Transmembrane helix</keyword>
<evidence type="ECO:0000256" key="7">
    <source>
        <dbReference type="ARBA" id="ARBA00023136"/>
    </source>
</evidence>
<dbReference type="AlphaFoldDB" id="A0A1B1YAL7"/>
<feature type="transmembrane region" description="Helical" evidence="9">
    <location>
        <begin position="60"/>
        <end position="84"/>
    </location>
</feature>
<dbReference type="PIRSF" id="PIRSF037778">
    <property type="entry name" value="UCP037778_transp_RibU"/>
    <property type="match status" value="1"/>
</dbReference>
<evidence type="ECO:0000256" key="2">
    <source>
        <dbReference type="ARBA" id="ARBA00005540"/>
    </source>
</evidence>
<feature type="transmembrane region" description="Helical" evidence="9">
    <location>
        <begin position="26"/>
        <end position="48"/>
    </location>
</feature>
<evidence type="ECO:0000256" key="3">
    <source>
        <dbReference type="ARBA" id="ARBA00022448"/>
    </source>
</evidence>
<comment type="function">
    <text evidence="8">Probably a riboflavin-binding protein that interacts with the energy-coupling factor (ECF) ABC-transporter complex.</text>
</comment>
<accession>A0A1B1YAL7</accession>
<name>A0A1B1YAL7_THEST</name>
<comment type="similarity">
    <text evidence="2 8">Belongs to the prokaryotic riboflavin transporter (P-RFT) (TC 2.A.87) family.</text>
</comment>
<comment type="subcellular location">
    <subcellularLocation>
        <location evidence="1">Cell membrane</location>
        <topology evidence="1">Multi-pass membrane protein</topology>
    </subcellularLocation>
</comment>
<dbReference type="PANTHER" id="PTHR38438:SF1">
    <property type="entry name" value="RIBOFLAVIN TRANSPORTER RIBU"/>
    <property type="match status" value="1"/>
</dbReference>
<dbReference type="Pfam" id="PF12822">
    <property type="entry name" value="ECF_trnsprt"/>
    <property type="match status" value="1"/>
</dbReference>
<evidence type="ECO:0000313" key="11">
    <source>
        <dbReference type="Proteomes" id="UP000092971"/>
    </source>
</evidence>
<evidence type="ECO:0000256" key="6">
    <source>
        <dbReference type="ARBA" id="ARBA00022989"/>
    </source>
</evidence>
<evidence type="ECO:0000256" key="5">
    <source>
        <dbReference type="ARBA" id="ARBA00022692"/>
    </source>
</evidence>